<comment type="caution">
    <text evidence="1">The sequence shown here is derived from an EMBL/GenBank/DDBJ whole genome shotgun (WGS) entry which is preliminary data.</text>
</comment>
<proteinExistence type="predicted"/>
<gene>
    <name evidence="1" type="ORF">LLUT_LOCUS14025</name>
</gene>
<name>A0AAV1WUB1_LUPLU</name>
<dbReference type="EMBL" id="CAXHTB010000009">
    <property type="protein sequence ID" value="CAL0312965.1"/>
    <property type="molecule type" value="Genomic_DNA"/>
</dbReference>
<reference evidence="1 2" key="1">
    <citation type="submission" date="2024-03" db="EMBL/GenBank/DDBJ databases">
        <authorList>
            <person name="Martinez-Hernandez J."/>
        </authorList>
    </citation>
    <scope>NUCLEOTIDE SEQUENCE [LARGE SCALE GENOMIC DNA]</scope>
</reference>
<protein>
    <submittedName>
        <fullName evidence="1">Uncharacterized protein</fullName>
    </submittedName>
</protein>
<keyword evidence="2" id="KW-1185">Reference proteome</keyword>
<dbReference type="AlphaFoldDB" id="A0AAV1WUB1"/>
<organism evidence="1 2">
    <name type="scientific">Lupinus luteus</name>
    <name type="common">European yellow lupine</name>
    <dbReference type="NCBI Taxonomy" id="3873"/>
    <lineage>
        <taxon>Eukaryota</taxon>
        <taxon>Viridiplantae</taxon>
        <taxon>Streptophyta</taxon>
        <taxon>Embryophyta</taxon>
        <taxon>Tracheophyta</taxon>
        <taxon>Spermatophyta</taxon>
        <taxon>Magnoliopsida</taxon>
        <taxon>eudicotyledons</taxon>
        <taxon>Gunneridae</taxon>
        <taxon>Pentapetalae</taxon>
        <taxon>rosids</taxon>
        <taxon>fabids</taxon>
        <taxon>Fabales</taxon>
        <taxon>Fabaceae</taxon>
        <taxon>Papilionoideae</taxon>
        <taxon>50 kb inversion clade</taxon>
        <taxon>genistoids sensu lato</taxon>
        <taxon>core genistoids</taxon>
        <taxon>Genisteae</taxon>
        <taxon>Lupinus</taxon>
    </lineage>
</organism>
<dbReference type="Proteomes" id="UP001497480">
    <property type="component" value="Unassembled WGS sequence"/>
</dbReference>
<accession>A0AAV1WUB1</accession>
<evidence type="ECO:0000313" key="2">
    <source>
        <dbReference type="Proteomes" id="UP001497480"/>
    </source>
</evidence>
<sequence>MVNEDWSPHHILTYITYLLLEVKKMNHVSAQGSTRVSEQVKEDSLVVPLSRPARLEIAHDQARDYIKPSSAGQGVHQTKQCRPENASGRAMQARECIKQVVHQARIGASCGTLCWLISMIPMP</sequence>
<evidence type="ECO:0000313" key="1">
    <source>
        <dbReference type="EMBL" id="CAL0312965.1"/>
    </source>
</evidence>